<dbReference type="Pfam" id="PF12832">
    <property type="entry name" value="MFS_1_like"/>
    <property type="match status" value="1"/>
</dbReference>
<sequence>MMLLELNFKLPTQSLTKEIISHLYNPKVVIFLCAMLLAGVVMGYLETFIYRYLGSLGGSPLLLSLTVAVVAPLNFFLTLASSFLVNLLGHAALISLGLFVISFRMFVYSMLVNPWWALPLEMLDALCSGLLTNVAIMYCTVLFSSKSITSSRGIISALNFGLGQLLGNLVGTEIREVMGDRATLQVFGGAAFVSAVLYGAAYLFITRQSLFTHSSTQGSNSPTETTNNHGTDNKSFEDTIEMEPSDSGTTENTREVL</sequence>
<dbReference type="SUPFAM" id="SSF103473">
    <property type="entry name" value="MFS general substrate transporter"/>
    <property type="match status" value="1"/>
</dbReference>
<feature type="transmembrane region" description="Helical" evidence="7">
    <location>
        <begin position="28"/>
        <end position="49"/>
    </location>
</feature>
<proteinExistence type="inferred from homology"/>
<keyword evidence="5 7" id="KW-0472">Membrane</keyword>
<dbReference type="GO" id="GO:0016020">
    <property type="term" value="C:membrane"/>
    <property type="evidence" value="ECO:0007669"/>
    <property type="project" value="UniProtKB-SubCell"/>
</dbReference>
<dbReference type="InterPro" id="IPR051717">
    <property type="entry name" value="MFS_MFSD6"/>
</dbReference>
<feature type="region of interest" description="Disordered" evidence="6">
    <location>
        <begin position="213"/>
        <end position="257"/>
    </location>
</feature>
<evidence type="ECO:0000256" key="2">
    <source>
        <dbReference type="ARBA" id="ARBA00005241"/>
    </source>
</evidence>
<comment type="subcellular location">
    <subcellularLocation>
        <location evidence="1">Membrane</location>
        <topology evidence="1">Multi-pass membrane protein</topology>
    </subcellularLocation>
</comment>
<feature type="transmembrane region" description="Helical" evidence="7">
    <location>
        <begin position="61"/>
        <end position="85"/>
    </location>
</feature>
<dbReference type="Gene3D" id="1.20.1250.20">
    <property type="entry name" value="MFS general substrate transporter like domains"/>
    <property type="match status" value="1"/>
</dbReference>
<gene>
    <name evidence="9" type="primary">Mfsd6-L9</name>
    <name evidence="9" type="ORF">Hamer_G016883</name>
</gene>
<evidence type="ECO:0000313" key="10">
    <source>
        <dbReference type="Proteomes" id="UP000747542"/>
    </source>
</evidence>
<organism evidence="9 10">
    <name type="scientific">Homarus americanus</name>
    <name type="common">American lobster</name>
    <dbReference type="NCBI Taxonomy" id="6706"/>
    <lineage>
        <taxon>Eukaryota</taxon>
        <taxon>Metazoa</taxon>
        <taxon>Ecdysozoa</taxon>
        <taxon>Arthropoda</taxon>
        <taxon>Crustacea</taxon>
        <taxon>Multicrustacea</taxon>
        <taxon>Malacostraca</taxon>
        <taxon>Eumalacostraca</taxon>
        <taxon>Eucarida</taxon>
        <taxon>Decapoda</taxon>
        <taxon>Pleocyemata</taxon>
        <taxon>Astacidea</taxon>
        <taxon>Nephropoidea</taxon>
        <taxon>Nephropidae</taxon>
        <taxon>Homarus</taxon>
    </lineage>
</organism>
<feature type="transmembrane region" description="Helical" evidence="7">
    <location>
        <begin position="186"/>
        <end position="205"/>
    </location>
</feature>
<evidence type="ECO:0000313" key="9">
    <source>
        <dbReference type="EMBL" id="KAG7168238.1"/>
    </source>
</evidence>
<dbReference type="InterPro" id="IPR036259">
    <property type="entry name" value="MFS_trans_sf"/>
</dbReference>
<evidence type="ECO:0000256" key="4">
    <source>
        <dbReference type="ARBA" id="ARBA00022989"/>
    </source>
</evidence>
<protein>
    <submittedName>
        <fullName evidence="9">Major facilitator superfamily domain-containing protein 6-like 9</fullName>
    </submittedName>
</protein>
<dbReference type="EMBL" id="JAHLQT010020459">
    <property type="protein sequence ID" value="KAG7168238.1"/>
    <property type="molecule type" value="Genomic_DNA"/>
</dbReference>
<dbReference type="PANTHER" id="PTHR16172">
    <property type="entry name" value="MAJOR FACILITATOR SUPERFAMILY DOMAIN-CONTAINING PROTEIN 6-LIKE"/>
    <property type="match status" value="1"/>
</dbReference>
<accession>A0A8J5K809</accession>
<evidence type="ECO:0000259" key="8">
    <source>
        <dbReference type="Pfam" id="PF12832"/>
    </source>
</evidence>
<dbReference type="AlphaFoldDB" id="A0A8J5K809"/>
<evidence type="ECO:0000256" key="5">
    <source>
        <dbReference type="ARBA" id="ARBA00023136"/>
    </source>
</evidence>
<name>A0A8J5K809_HOMAM</name>
<feature type="domain" description="Major facilitator superfamily associated" evidence="8">
    <location>
        <begin position="13"/>
        <end position="172"/>
    </location>
</feature>
<evidence type="ECO:0000256" key="6">
    <source>
        <dbReference type="SAM" id="MobiDB-lite"/>
    </source>
</evidence>
<feature type="compositionally biased region" description="Polar residues" evidence="6">
    <location>
        <begin position="213"/>
        <end position="230"/>
    </location>
</feature>
<comment type="caution">
    <text evidence="9">The sequence shown here is derived from an EMBL/GenBank/DDBJ whole genome shotgun (WGS) entry which is preliminary data.</text>
</comment>
<keyword evidence="4 7" id="KW-1133">Transmembrane helix</keyword>
<dbReference type="PANTHER" id="PTHR16172:SF41">
    <property type="entry name" value="MAJOR FACILITATOR SUPERFAMILY DOMAIN-CONTAINING PROTEIN 6-LIKE"/>
    <property type="match status" value="1"/>
</dbReference>
<evidence type="ECO:0000256" key="1">
    <source>
        <dbReference type="ARBA" id="ARBA00004141"/>
    </source>
</evidence>
<evidence type="ECO:0000256" key="3">
    <source>
        <dbReference type="ARBA" id="ARBA00022692"/>
    </source>
</evidence>
<keyword evidence="3 7" id="KW-0812">Transmembrane</keyword>
<feature type="transmembrane region" description="Helical" evidence="7">
    <location>
        <begin position="123"/>
        <end position="143"/>
    </location>
</feature>
<comment type="similarity">
    <text evidence="2">Belongs to the major facilitator superfamily. MFSD6 family.</text>
</comment>
<evidence type="ECO:0000256" key="7">
    <source>
        <dbReference type="SAM" id="Phobius"/>
    </source>
</evidence>
<feature type="transmembrane region" description="Helical" evidence="7">
    <location>
        <begin position="91"/>
        <end position="111"/>
    </location>
</feature>
<dbReference type="Proteomes" id="UP000747542">
    <property type="component" value="Unassembled WGS sequence"/>
</dbReference>
<dbReference type="InterPro" id="IPR024989">
    <property type="entry name" value="MFS_assoc_dom"/>
</dbReference>
<reference evidence="9" key="1">
    <citation type="journal article" date="2021" name="Sci. Adv.">
        <title>The American lobster genome reveals insights on longevity, neural, and immune adaptations.</title>
        <authorList>
            <person name="Polinski J.M."/>
            <person name="Zimin A.V."/>
            <person name="Clark K.F."/>
            <person name="Kohn A.B."/>
            <person name="Sadowski N."/>
            <person name="Timp W."/>
            <person name="Ptitsyn A."/>
            <person name="Khanna P."/>
            <person name="Romanova D.Y."/>
            <person name="Williams P."/>
            <person name="Greenwood S.J."/>
            <person name="Moroz L.L."/>
            <person name="Walt D.R."/>
            <person name="Bodnar A.G."/>
        </authorList>
    </citation>
    <scope>NUCLEOTIDE SEQUENCE</scope>
    <source>
        <strain evidence="9">GMGI-L3</strain>
    </source>
</reference>
<keyword evidence="10" id="KW-1185">Reference proteome</keyword>